<name>B9T356_RICCO</name>
<organism evidence="2 3">
    <name type="scientific">Ricinus communis</name>
    <name type="common">Castor bean</name>
    <dbReference type="NCBI Taxonomy" id="3988"/>
    <lineage>
        <taxon>Eukaryota</taxon>
        <taxon>Viridiplantae</taxon>
        <taxon>Streptophyta</taxon>
        <taxon>Embryophyta</taxon>
        <taxon>Tracheophyta</taxon>
        <taxon>Spermatophyta</taxon>
        <taxon>Magnoliopsida</taxon>
        <taxon>eudicotyledons</taxon>
        <taxon>Gunneridae</taxon>
        <taxon>Pentapetalae</taxon>
        <taxon>rosids</taxon>
        <taxon>fabids</taxon>
        <taxon>Malpighiales</taxon>
        <taxon>Euphorbiaceae</taxon>
        <taxon>Acalyphoideae</taxon>
        <taxon>Acalypheae</taxon>
        <taxon>Ricinus</taxon>
    </lineage>
</organism>
<evidence type="ECO:0000256" key="1">
    <source>
        <dbReference type="SAM" id="MobiDB-lite"/>
    </source>
</evidence>
<dbReference type="Proteomes" id="UP000008311">
    <property type="component" value="Unassembled WGS sequence"/>
</dbReference>
<sequence length="51" mass="5171">MTPKSLVKDSTPTGTSTQTGSPSALEREGLVRKALGREDSKGDCSTGDCGG</sequence>
<gene>
    <name evidence="2" type="ORF">RCOM_0050430</name>
</gene>
<proteinExistence type="predicted"/>
<reference evidence="3" key="1">
    <citation type="journal article" date="2010" name="Nat. Biotechnol.">
        <title>Draft genome sequence of the oilseed species Ricinus communis.</title>
        <authorList>
            <person name="Chan A.P."/>
            <person name="Crabtree J."/>
            <person name="Zhao Q."/>
            <person name="Lorenzi H."/>
            <person name="Orvis J."/>
            <person name="Puiu D."/>
            <person name="Melake-Berhan A."/>
            <person name="Jones K.M."/>
            <person name="Redman J."/>
            <person name="Chen G."/>
            <person name="Cahoon E.B."/>
            <person name="Gedil M."/>
            <person name="Stanke M."/>
            <person name="Haas B.J."/>
            <person name="Wortman J.R."/>
            <person name="Fraser-Liggett C.M."/>
            <person name="Ravel J."/>
            <person name="Rabinowicz P.D."/>
        </authorList>
    </citation>
    <scope>NUCLEOTIDE SEQUENCE [LARGE SCALE GENOMIC DNA]</scope>
    <source>
        <strain evidence="3">cv. Hale</strain>
    </source>
</reference>
<feature type="compositionally biased region" description="Low complexity" evidence="1">
    <location>
        <begin position="10"/>
        <end position="23"/>
    </location>
</feature>
<protein>
    <submittedName>
        <fullName evidence="2">Uncharacterized protein</fullName>
    </submittedName>
</protein>
<keyword evidence="3" id="KW-1185">Reference proteome</keyword>
<feature type="region of interest" description="Disordered" evidence="1">
    <location>
        <begin position="32"/>
        <end position="51"/>
    </location>
</feature>
<evidence type="ECO:0000313" key="3">
    <source>
        <dbReference type="Proteomes" id="UP000008311"/>
    </source>
</evidence>
<dbReference type="AlphaFoldDB" id="B9T356"/>
<accession>B9T356</accession>
<evidence type="ECO:0000313" key="2">
    <source>
        <dbReference type="EMBL" id="EEF29703.1"/>
    </source>
</evidence>
<feature type="compositionally biased region" description="Basic and acidic residues" evidence="1">
    <location>
        <begin position="32"/>
        <end position="42"/>
    </location>
</feature>
<feature type="region of interest" description="Disordered" evidence="1">
    <location>
        <begin position="1"/>
        <end position="27"/>
    </location>
</feature>
<dbReference type="EMBL" id="EQ974401">
    <property type="protein sequence ID" value="EEF29703.1"/>
    <property type="molecule type" value="Genomic_DNA"/>
</dbReference>
<dbReference type="InParanoid" id="B9T356"/>